<comment type="caution">
    <text evidence="1">The sequence shown here is derived from an EMBL/GenBank/DDBJ whole genome shotgun (WGS) entry which is preliminary data.</text>
</comment>
<dbReference type="Proteomes" id="UP001595956">
    <property type="component" value="Unassembled WGS sequence"/>
</dbReference>
<sequence length="47" mass="5077">MRDVLHIIISLVVVAVAAVCVLAQLSDADQALDRFDGDRAVVQQVSR</sequence>
<name>A0ABW0MWJ4_9ACTN</name>
<evidence type="ECO:0000313" key="2">
    <source>
        <dbReference type="Proteomes" id="UP001595956"/>
    </source>
</evidence>
<dbReference type="EMBL" id="JBHSMD010000002">
    <property type="protein sequence ID" value="MFC5492710.1"/>
    <property type="molecule type" value="Genomic_DNA"/>
</dbReference>
<protein>
    <submittedName>
        <fullName evidence="1">Uncharacterized protein</fullName>
    </submittedName>
</protein>
<evidence type="ECO:0000313" key="1">
    <source>
        <dbReference type="EMBL" id="MFC5492710.1"/>
    </source>
</evidence>
<gene>
    <name evidence="1" type="ORF">ACFPKY_06355</name>
</gene>
<reference evidence="2" key="1">
    <citation type="journal article" date="2019" name="Int. J. Syst. Evol. Microbiol.">
        <title>The Global Catalogue of Microorganisms (GCM) 10K type strain sequencing project: providing services to taxonomists for standard genome sequencing and annotation.</title>
        <authorList>
            <consortium name="The Broad Institute Genomics Platform"/>
            <consortium name="The Broad Institute Genome Sequencing Center for Infectious Disease"/>
            <person name="Wu L."/>
            <person name="Ma J."/>
        </authorList>
    </citation>
    <scope>NUCLEOTIDE SEQUENCE [LARGE SCALE GENOMIC DNA]</scope>
    <source>
        <strain evidence="2">KACC 13778</strain>
    </source>
</reference>
<proteinExistence type="predicted"/>
<keyword evidence="2" id="KW-1185">Reference proteome</keyword>
<dbReference type="RefSeq" id="WP_345171127.1">
    <property type="nucleotide sequence ID" value="NZ_BAABFQ010000003.1"/>
</dbReference>
<accession>A0ABW0MWJ4</accession>
<organism evidence="1 2">
    <name type="scientific">Nocardioides caricicola</name>
    <dbReference type="NCBI Taxonomy" id="634770"/>
    <lineage>
        <taxon>Bacteria</taxon>
        <taxon>Bacillati</taxon>
        <taxon>Actinomycetota</taxon>
        <taxon>Actinomycetes</taxon>
        <taxon>Propionibacteriales</taxon>
        <taxon>Nocardioidaceae</taxon>
        <taxon>Nocardioides</taxon>
    </lineage>
</organism>